<dbReference type="AlphaFoldDB" id="A0A8T9SYV4"/>
<reference evidence="2 3" key="1">
    <citation type="submission" date="2022-04" db="EMBL/GenBank/DDBJ databases">
        <title>Hymenobacter sp. isolated from the air.</title>
        <authorList>
            <person name="Won M."/>
            <person name="Lee C.-M."/>
            <person name="Woen H.-Y."/>
            <person name="Kwon S.-W."/>
        </authorList>
    </citation>
    <scope>NUCLEOTIDE SEQUENCE [LARGE SCALE GENOMIC DNA]</scope>
    <source>
        <strain evidence="3">5413 J-13</strain>
    </source>
</reference>
<dbReference type="KEGG" id="haei:MUN82_05605"/>
<protein>
    <submittedName>
        <fullName evidence="2">Uncharacterized protein</fullName>
    </submittedName>
</protein>
<dbReference type="Proteomes" id="UP000829925">
    <property type="component" value="Chromosome"/>
</dbReference>
<dbReference type="RefSeq" id="WP_245095631.1">
    <property type="nucleotide sequence ID" value="NZ_CP095053.1"/>
</dbReference>
<evidence type="ECO:0000313" key="3">
    <source>
        <dbReference type="Proteomes" id="UP000829925"/>
    </source>
</evidence>
<keyword evidence="1" id="KW-0472">Membrane</keyword>
<name>A0A8T9SYV4_9BACT</name>
<organism evidence="2 3">
    <name type="scientific">Hymenobacter aerilatus</name>
    <dbReference type="NCBI Taxonomy" id="2932251"/>
    <lineage>
        <taxon>Bacteria</taxon>
        <taxon>Pseudomonadati</taxon>
        <taxon>Bacteroidota</taxon>
        <taxon>Cytophagia</taxon>
        <taxon>Cytophagales</taxon>
        <taxon>Hymenobacteraceae</taxon>
        <taxon>Hymenobacter</taxon>
    </lineage>
</organism>
<keyword evidence="1" id="KW-0812">Transmembrane</keyword>
<accession>A0A8T9SYV4</accession>
<sequence>MLVDLLLGGLCALMFLPLTTGYCAYSYGRSFWLWFALGCFLPIVSFFVLFALIARRQLNPGQQLVDEAKQILAQAAAVKKG</sequence>
<keyword evidence="1" id="KW-1133">Transmembrane helix</keyword>
<dbReference type="EMBL" id="CP095053">
    <property type="protein sequence ID" value="UOR06571.1"/>
    <property type="molecule type" value="Genomic_DNA"/>
</dbReference>
<gene>
    <name evidence="2" type="ORF">MUN82_05605</name>
</gene>
<evidence type="ECO:0000256" key="1">
    <source>
        <dbReference type="SAM" id="Phobius"/>
    </source>
</evidence>
<keyword evidence="3" id="KW-1185">Reference proteome</keyword>
<evidence type="ECO:0000313" key="2">
    <source>
        <dbReference type="EMBL" id="UOR06571.1"/>
    </source>
</evidence>
<proteinExistence type="predicted"/>
<feature type="transmembrane region" description="Helical" evidence="1">
    <location>
        <begin position="31"/>
        <end position="54"/>
    </location>
</feature>